<dbReference type="GO" id="GO:0004527">
    <property type="term" value="F:exonuclease activity"/>
    <property type="evidence" value="ECO:0007669"/>
    <property type="project" value="UniProtKB-KW"/>
</dbReference>
<reference evidence="2 3" key="1">
    <citation type="submission" date="2016-10" db="EMBL/GenBank/DDBJ databases">
        <authorList>
            <person name="de Groot N.N."/>
        </authorList>
    </citation>
    <scope>NUCLEOTIDE SEQUENCE [LARGE SCALE GENOMIC DNA]</scope>
    <source>
        <strain evidence="2 3">DSM 25232</strain>
    </source>
</reference>
<keyword evidence="3" id="KW-1185">Reference proteome</keyword>
<dbReference type="Pfam" id="PF19580">
    <property type="entry name" value="Exo_endo_phos_3"/>
    <property type="match status" value="1"/>
</dbReference>
<feature type="domain" description="Endonuclease/exonuclease/phosphatase" evidence="1">
    <location>
        <begin position="16"/>
        <end position="321"/>
    </location>
</feature>
<dbReference type="Proteomes" id="UP000198521">
    <property type="component" value="Unassembled WGS sequence"/>
</dbReference>
<gene>
    <name evidence="2" type="ORF">SAMN04487910_1153</name>
</gene>
<dbReference type="OrthoDB" id="9802724at2"/>
<dbReference type="EMBL" id="FOAB01000002">
    <property type="protein sequence ID" value="SEK79944.1"/>
    <property type="molecule type" value="Genomic_DNA"/>
</dbReference>
<accession>A0A1H7K018</accession>
<name>A0A1H7K018_AQUAM</name>
<dbReference type="RefSeq" id="WP_091406538.1">
    <property type="nucleotide sequence ID" value="NZ_FOAB01000002.1"/>
</dbReference>
<evidence type="ECO:0000313" key="3">
    <source>
        <dbReference type="Proteomes" id="UP000198521"/>
    </source>
</evidence>
<dbReference type="Gene3D" id="3.60.10.10">
    <property type="entry name" value="Endonuclease/exonuclease/phosphatase"/>
    <property type="match status" value="1"/>
</dbReference>
<evidence type="ECO:0000259" key="1">
    <source>
        <dbReference type="Pfam" id="PF19580"/>
    </source>
</evidence>
<keyword evidence="2" id="KW-0540">Nuclease</keyword>
<dbReference type="PANTHER" id="PTHR42834">
    <property type="entry name" value="ENDONUCLEASE/EXONUCLEASE/PHOSPHATASE FAMILY PROTEIN (AFU_ORTHOLOGUE AFUA_3G09210)"/>
    <property type="match status" value="1"/>
</dbReference>
<keyword evidence="2" id="KW-0378">Hydrolase</keyword>
<sequence>MSSKLYFKKKHTNLHTIAFYNLENLFDTKDDPNTLDDDFLPDSEKKWNKKRYEKKLFKLGTAISNIGFEKTGKAPVILGVAEVENKAVLEDLVRTKHLINKNYGVVHYESPDERGIDVGLLYQKEIFTVTNSESIQVLVDNEFGERDFTRDILWVTGSLHNEEVHILVNHWPSRRDGAELTSYKRIAAADRNREIINQIIEKKPEAKIIVMGDFNDDPDSESVKKHLVLQDFYNPMERLHTRHRGTLTYKRQWNLFDQIIFSNNFHKYEEATHSFSEANIFDDSFLKIYKGRYKGNPYRTYAGRKYKGGYSDHFPVYICLKHNI</sequence>
<keyword evidence="2" id="KW-0255">Endonuclease</keyword>
<dbReference type="PANTHER" id="PTHR42834:SF1">
    <property type="entry name" value="ENDONUCLEASE_EXONUCLEASE_PHOSPHATASE FAMILY PROTEIN (AFU_ORTHOLOGUE AFUA_3G09210)"/>
    <property type="match status" value="1"/>
</dbReference>
<proteinExistence type="predicted"/>
<dbReference type="InterPro" id="IPR036691">
    <property type="entry name" value="Endo/exonu/phosph_ase_sf"/>
</dbReference>
<dbReference type="STRING" id="1038014.SAMN04487910_1153"/>
<dbReference type="GO" id="GO:0004519">
    <property type="term" value="F:endonuclease activity"/>
    <property type="evidence" value="ECO:0007669"/>
    <property type="project" value="UniProtKB-KW"/>
</dbReference>
<keyword evidence="2" id="KW-0269">Exonuclease</keyword>
<organism evidence="2 3">
    <name type="scientific">Aquimarina amphilecti</name>
    <dbReference type="NCBI Taxonomy" id="1038014"/>
    <lineage>
        <taxon>Bacteria</taxon>
        <taxon>Pseudomonadati</taxon>
        <taxon>Bacteroidota</taxon>
        <taxon>Flavobacteriia</taxon>
        <taxon>Flavobacteriales</taxon>
        <taxon>Flavobacteriaceae</taxon>
        <taxon>Aquimarina</taxon>
    </lineage>
</organism>
<evidence type="ECO:0000313" key="2">
    <source>
        <dbReference type="EMBL" id="SEK79944.1"/>
    </source>
</evidence>
<dbReference type="InterPro" id="IPR005135">
    <property type="entry name" value="Endo/exonuclease/phosphatase"/>
</dbReference>
<dbReference type="AlphaFoldDB" id="A0A1H7K018"/>
<dbReference type="SUPFAM" id="SSF56219">
    <property type="entry name" value="DNase I-like"/>
    <property type="match status" value="1"/>
</dbReference>
<protein>
    <submittedName>
        <fullName evidence="2">Endonuclease/Exonuclease/phosphatase family protein</fullName>
    </submittedName>
</protein>